<evidence type="ECO:0000313" key="2">
    <source>
        <dbReference type="EMBL" id="KAL1255917.1"/>
    </source>
</evidence>
<name>A0ABR3LSP5_9TELE</name>
<protein>
    <submittedName>
        <fullName evidence="2">Uncharacterized protein</fullName>
    </submittedName>
</protein>
<sequence>MRILTVGGKYRSLTLHTNRTQSAGQAFPLNVVKVKGFTLSQTEGRKEAEGGRWRRKRASVCDYGANSNLLMSVRRAVHLLEISQMACATLFYLQPAGTASSQGTDCSFGTPLMPGTKEELSRGHLSASLCSPTCFPSIFLPTWSCMPLSTLQCLIISKTCKCIHIHGGTDAKLTVAGTHLTVPASQSASSRYGGRDVEGGGGQERVKTKRQEEEEEEEEEDGGKAGY</sequence>
<feature type="region of interest" description="Disordered" evidence="1">
    <location>
        <begin position="184"/>
        <end position="227"/>
    </location>
</feature>
<reference evidence="2 3" key="1">
    <citation type="submission" date="2023-09" db="EMBL/GenBank/DDBJ databases">
        <authorList>
            <person name="Wang M."/>
        </authorList>
    </citation>
    <scope>NUCLEOTIDE SEQUENCE [LARGE SCALE GENOMIC DNA]</scope>
    <source>
        <strain evidence="2">GT-2023</strain>
        <tissue evidence="2">Liver</tissue>
    </source>
</reference>
<dbReference type="EMBL" id="JAYMGO010000019">
    <property type="protein sequence ID" value="KAL1255917.1"/>
    <property type="molecule type" value="Genomic_DNA"/>
</dbReference>
<dbReference type="Proteomes" id="UP001558613">
    <property type="component" value="Unassembled WGS sequence"/>
</dbReference>
<comment type="caution">
    <text evidence="2">The sequence shown here is derived from an EMBL/GenBank/DDBJ whole genome shotgun (WGS) entry which is preliminary data.</text>
</comment>
<gene>
    <name evidence="2" type="ORF">QQF64_013978</name>
</gene>
<proteinExistence type="predicted"/>
<organism evidence="2 3">
    <name type="scientific">Cirrhinus molitorella</name>
    <name type="common">mud carp</name>
    <dbReference type="NCBI Taxonomy" id="172907"/>
    <lineage>
        <taxon>Eukaryota</taxon>
        <taxon>Metazoa</taxon>
        <taxon>Chordata</taxon>
        <taxon>Craniata</taxon>
        <taxon>Vertebrata</taxon>
        <taxon>Euteleostomi</taxon>
        <taxon>Actinopterygii</taxon>
        <taxon>Neopterygii</taxon>
        <taxon>Teleostei</taxon>
        <taxon>Ostariophysi</taxon>
        <taxon>Cypriniformes</taxon>
        <taxon>Cyprinidae</taxon>
        <taxon>Labeoninae</taxon>
        <taxon>Labeonini</taxon>
        <taxon>Cirrhinus</taxon>
    </lineage>
</organism>
<accession>A0ABR3LSP5</accession>
<evidence type="ECO:0000256" key="1">
    <source>
        <dbReference type="SAM" id="MobiDB-lite"/>
    </source>
</evidence>
<feature type="compositionally biased region" description="Basic and acidic residues" evidence="1">
    <location>
        <begin position="193"/>
        <end position="212"/>
    </location>
</feature>
<keyword evidence="3" id="KW-1185">Reference proteome</keyword>
<evidence type="ECO:0000313" key="3">
    <source>
        <dbReference type="Proteomes" id="UP001558613"/>
    </source>
</evidence>